<dbReference type="SUPFAM" id="SSF53639">
    <property type="entry name" value="AraD/HMP-PK domain-like"/>
    <property type="match status" value="1"/>
</dbReference>
<dbReference type="AlphaFoldDB" id="I0L4C7"/>
<comment type="similarity">
    <text evidence="1">Belongs to the aldolase class II family.</text>
</comment>
<sequence>MAERRNPEQERAHRRRQLVLTLRAFALAGFDEGAGGHVTARDPIDPDTFWINPFGRHFAHVRDDDLLRVDHTGDVVDGSGRINPAGYAIHSAIHKARPDVVAAAHTHSIHGRAFSALGRPLAPITQDACAFFEDHEVHDEYGGVVLDGAEGDRIAATLGTGKAVVLRNHGLLTVGGSVAEAAWWFLAMDRCCQVQLLAQAAGDLVVIPADAARAARADIGTAQIARLNFRPVAEHVLAVSPDLTHGTTPRQE</sequence>
<dbReference type="STRING" id="1150864.MILUP08_43585"/>
<dbReference type="OrthoDB" id="3729465at2"/>
<evidence type="ECO:0000313" key="3">
    <source>
        <dbReference type="EMBL" id="CCH18674.1"/>
    </source>
</evidence>
<dbReference type="PANTHER" id="PTHR10672:SF3">
    <property type="entry name" value="PROTEIN HU-LI TAI SHAO"/>
    <property type="match status" value="1"/>
</dbReference>
<dbReference type="GO" id="GO:0005856">
    <property type="term" value="C:cytoskeleton"/>
    <property type="evidence" value="ECO:0007669"/>
    <property type="project" value="TreeGrafter"/>
</dbReference>
<dbReference type="FunFam" id="3.40.225.10:FF:000009">
    <property type="entry name" value="Class II aldolase/adducin N-terminal"/>
    <property type="match status" value="1"/>
</dbReference>
<dbReference type="RefSeq" id="WP_007460229.1">
    <property type="nucleotide sequence ID" value="NZ_HF570108.1"/>
</dbReference>
<reference evidence="4" key="1">
    <citation type="journal article" date="2012" name="J. Bacteriol.">
        <title>Genome Sequence of Micromonospora lupini Lupac 08, Isolated from Root Nodules of Lupinus angustifolius.</title>
        <authorList>
            <person name="Alonso-Vega P."/>
            <person name="Normand P."/>
            <person name="Bacigalupe R."/>
            <person name="Pujic P."/>
            <person name="Lajus A."/>
            <person name="Vallenet D."/>
            <person name="Carro L."/>
            <person name="Coll P."/>
            <person name="Trujillo M.E."/>
        </authorList>
    </citation>
    <scope>NUCLEOTIDE SEQUENCE [LARGE SCALE GENOMIC DNA]</scope>
    <source>
        <strain evidence="4">Lupac 08</strain>
    </source>
</reference>
<dbReference type="eggNOG" id="COG0235">
    <property type="taxonomic scope" value="Bacteria"/>
</dbReference>
<comment type="caution">
    <text evidence="3">The sequence shown here is derived from an EMBL/GenBank/DDBJ whole genome shotgun (WGS) entry which is preliminary data.</text>
</comment>
<evidence type="ECO:0000256" key="1">
    <source>
        <dbReference type="ARBA" id="ARBA00037961"/>
    </source>
</evidence>
<dbReference type="SMART" id="SM01007">
    <property type="entry name" value="Aldolase_II"/>
    <property type="match status" value="1"/>
</dbReference>
<proteinExistence type="inferred from homology"/>
<dbReference type="PANTHER" id="PTHR10672">
    <property type="entry name" value="ADDUCIN"/>
    <property type="match status" value="1"/>
</dbReference>
<dbReference type="Proteomes" id="UP000003448">
    <property type="component" value="Unassembled WGS sequence"/>
</dbReference>
<dbReference type="InterPro" id="IPR001303">
    <property type="entry name" value="Aldolase_II/adducin_N"/>
</dbReference>
<organism evidence="3 4">
    <name type="scientific">Micromonospora lupini str. Lupac 08</name>
    <dbReference type="NCBI Taxonomy" id="1150864"/>
    <lineage>
        <taxon>Bacteria</taxon>
        <taxon>Bacillati</taxon>
        <taxon>Actinomycetota</taxon>
        <taxon>Actinomycetes</taxon>
        <taxon>Micromonosporales</taxon>
        <taxon>Micromonosporaceae</taxon>
        <taxon>Micromonospora</taxon>
    </lineage>
</organism>
<evidence type="ECO:0000313" key="4">
    <source>
        <dbReference type="Proteomes" id="UP000003448"/>
    </source>
</evidence>
<dbReference type="EMBL" id="CAIE01000027">
    <property type="protein sequence ID" value="CCH18674.1"/>
    <property type="molecule type" value="Genomic_DNA"/>
</dbReference>
<accession>I0L4C7</accession>
<feature type="domain" description="Class II aldolase/adducin N-terminal" evidence="2">
    <location>
        <begin position="16"/>
        <end position="196"/>
    </location>
</feature>
<protein>
    <submittedName>
        <fullName evidence="3">Aldolase</fullName>
    </submittedName>
</protein>
<dbReference type="Gene3D" id="3.40.225.10">
    <property type="entry name" value="Class II aldolase/adducin N-terminal domain"/>
    <property type="match status" value="1"/>
</dbReference>
<gene>
    <name evidence="3" type="ORF">MILUP08_43585</name>
</gene>
<dbReference type="NCBIfam" id="NF004855">
    <property type="entry name" value="PRK06208.1"/>
    <property type="match status" value="1"/>
</dbReference>
<dbReference type="Pfam" id="PF00596">
    <property type="entry name" value="Aldolase_II"/>
    <property type="match status" value="1"/>
</dbReference>
<name>I0L4C7_9ACTN</name>
<dbReference type="InterPro" id="IPR036409">
    <property type="entry name" value="Aldolase_II/adducin_N_sf"/>
</dbReference>
<keyword evidence="4" id="KW-1185">Reference proteome</keyword>
<dbReference type="GO" id="GO:0051015">
    <property type="term" value="F:actin filament binding"/>
    <property type="evidence" value="ECO:0007669"/>
    <property type="project" value="TreeGrafter"/>
</dbReference>
<evidence type="ECO:0000259" key="2">
    <source>
        <dbReference type="SMART" id="SM01007"/>
    </source>
</evidence>
<dbReference type="InterPro" id="IPR051017">
    <property type="entry name" value="Aldolase-II_Adducin_sf"/>
</dbReference>